<accession>A0A9X0BAS6</accession>
<proteinExistence type="predicted"/>
<feature type="domain" description="Myb-like DNA-binding" evidence="2">
    <location>
        <begin position="39"/>
        <end position="87"/>
    </location>
</feature>
<dbReference type="Proteomes" id="UP001147747">
    <property type="component" value="Unassembled WGS sequence"/>
</dbReference>
<dbReference type="RefSeq" id="XP_056490066.1">
    <property type="nucleotide sequence ID" value="XM_056630764.1"/>
</dbReference>
<reference evidence="3" key="2">
    <citation type="journal article" date="2023" name="IMA Fungus">
        <title>Comparative genomic study of the Penicillium genus elucidates a diverse pangenome and 15 lateral gene transfer events.</title>
        <authorList>
            <person name="Petersen C."/>
            <person name="Sorensen T."/>
            <person name="Nielsen M.R."/>
            <person name="Sondergaard T.E."/>
            <person name="Sorensen J.L."/>
            <person name="Fitzpatrick D.A."/>
            <person name="Frisvad J.C."/>
            <person name="Nielsen K.L."/>
        </authorList>
    </citation>
    <scope>NUCLEOTIDE SEQUENCE</scope>
    <source>
        <strain evidence="3">IBT 29677</strain>
    </source>
</reference>
<sequence>MVTPSKVTKKRAPKSTPSRTPAKKTPSKSSSSTARGANDDADKHFLWLCFLHNGGKPTPDYHEICTELGINYKTAAGRFYKLRNHFEKTGKSSDTPKKEEQGDSDTAMKTESNIKAEDFEAKEDFSNDV</sequence>
<gene>
    <name evidence="3" type="ORF">N7509_006127</name>
</gene>
<evidence type="ECO:0000256" key="1">
    <source>
        <dbReference type="SAM" id="MobiDB-lite"/>
    </source>
</evidence>
<evidence type="ECO:0000313" key="3">
    <source>
        <dbReference type="EMBL" id="KAJ5398014.1"/>
    </source>
</evidence>
<dbReference type="EMBL" id="JAPZBU010000006">
    <property type="protein sequence ID" value="KAJ5398014.1"/>
    <property type="molecule type" value="Genomic_DNA"/>
</dbReference>
<reference evidence="3" key="1">
    <citation type="submission" date="2022-12" db="EMBL/GenBank/DDBJ databases">
        <authorList>
            <person name="Petersen C."/>
        </authorList>
    </citation>
    <scope>NUCLEOTIDE SEQUENCE</scope>
    <source>
        <strain evidence="3">IBT 29677</strain>
    </source>
</reference>
<comment type="caution">
    <text evidence="3">The sequence shown here is derived from an EMBL/GenBank/DDBJ whole genome shotgun (WGS) entry which is preliminary data.</text>
</comment>
<dbReference type="Pfam" id="PF22980">
    <property type="entry name" value="Myb_DNA-bind_8"/>
    <property type="match status" value="1"/>
</dbReference>
<feature type="region of interest" description="Disordered" evidence="1">
    <location>
        <begin position="1"/>
        <end position="37"/>
    </location>
</feature>
<keyword evidence="4" id="KW-1185">Reference proteome</keyword>
<organism evidence="3 4">
    <name type="scientific">Penicillium cosmopolitanum</name>
    <dbReference type="NCBI Taxonomy" id="1131564"/>
    <lineage>
        <taxon>Eukaryota</taxon>
        <taxon>Fungi</taxon>
        <taxon>Dikarya</taxon>
        <taxon>Ascomycota</taxon>
        <taxon>Pezizomycotina</taxon>
        <taxon>Eurotiomycetes</taxon>
        <taxon>Eurotiomycetidae</taxon>
        <taxon>Eurotiales</taxon>
        <taxon>Aspergillaceae</taxon>
        <taxon>Penicillium</taxon>
    </lineage>
</organism>
<dbReference type="OrthoDB" id="3944408at2759"/>
<evidence type="ECO:0000259" key="2">
    <source>
        <dbReference type="Pfam" id="PF22980"/>
    </source>
</evidence>
<dbReference type="InterPro" id="IPR054505">
    <property type="entry name" value="Myb_DNA-bind_8"/>
</dbReference>
<protein>
    <recommendedName>
        <fullName evidence="2">Myb-like DNA-binding domain-containing protein</fullName>
    </recommendedName>
</protein>
<dbReference type="AlphaFoldDB" id="A0A9X0BAS6"/>
<name>A0A9X0BAS6_9EURO</name>
<feature type="region of interest" description="Disordered" evidence="1">
    <location>
        <begin position="86"/>
        <end position="129"/>
    </location>
</feature>
<dbReference type="GeneID" id="81369744"/>
<evidence type="ECO:0000313" key="4">
    <source>
        <dbReference type="Proteomes" id="UP001147747"/>
    </source>
</evidence>